<dbReference type="AlphaFoldDB" id="G4LZT4"/>
<keyword evidence="1" id="KW-1185">Reference proteome</keyword>
<dbReference type="HOGENOM" id="CLU_3108959_0_0_1"/>
<proteinExistence type="predicted"/>
<evidence type="ECO:0000313" key="2">
    <source>
        <dbReference type="WBParaSite" id="Smp_204820.1"/>
    </source>
</evidence>
<dbReference type="GeneID" id="29830752"/>
<evidence type="ECO:0000313" key="1">
    <source>
        <dbReference type="Proteomes" id="UP000008854"/>
    </source>
</evidence>
<reference evidence="2" key="2">
    <citation type="submission" date="2018-12" db="UniProtKB">
        <authorList>
            <consortium name="WormBaseParasite"/>
        </authorList>
    </citation>
    <scope>IDENTIFICATION</scope>
    <source>
        <strain evidence="2">Puerto Rican</strain>
    </source>
</reference>
<reference evidence="1" key="1">
    <citation type="journal article" date="2012" name="PLoS Negl. Trop. Dis.">
        <title>A systematically improved high quality genome and transcriptome of the human blood fluke Schistosoma mansoni.</title>
        <authorList>
            <person name="Protasio A.V."/>
            <person name="Tsai I.J."/>
            <person name="Babbage A."/>
            <person name="Nichol S."/>
            <person name="Hunt M."/>
            <person name="Aslett M.A."/>
            <person name="De Silva N."/>
            <person name="Velarde G.S."/>
            <person name="Anderson T.J."/>
            <person name="Clark R.C."/>
            <person name="Davidson C."/>
            <person name="Dillon G.P."/>
            <person name="Holroyd N.E."/>
            <person name="LoVerde P.T."/>
            <person name="Lloyd C."/>
            <person name="McQuillan J."/>
            <person name="Oliveira G."/>
            <person name="Otto T.D."/>
            <person name="Parker-Manuel S.J."/>
            <person name="Quail M.A."/>
            <person name="Wilson R.A."/>
            <person name="Zerlotini A."/>
            <person name="Dunne D.W."/>
            <person name="Berriman M."/>
        </authorList>
    </citation>
    <scope>NUCLEOTIDE SEQUENCE [LARGE SCALE GENOMIC DNA]</scope>
    <source>
        <strain evidence="1">Puerto Rican</strain>
    </source>
</reference>
<dbReference type="Proteomes" id="UP000008854">
    <property type="component" value="Unassembled WGS sequence"/>
</dbReference>
<dbReference type="WBParaSite" id="Smp_204820.1">
    <property type="protein sequence ID" value="Smp_204820.1"/>
    <property type="gene ID" value="Smp_204820"/>
</dbReference>
<dbReference type="CTD" id="29830752"/>
<dbReference type="KEGG" id="smm:Smp_204820"/>
<sequence length="51" mass="5962">MMHKIVRAVLIAYRPCYTPSPAVKSRTQIQPRQYESLFTNILGFYTNQSNQ</sequence>
<name>G4LZT4_SCHMA</name>
<organism evidence="1 2">
    <name type="scientific">Schistosoma mansoni</name>
    <name type="common">Blood fluke</name>
    <dbReference type="NCBI Taxonomy" id="6183"/>
    <lineage>
        <taxon>Eukaryota</taxon>
        <taxon>Metazoa</taxon>
        <taxon>Spiralia</taxon>
        <taxon>Lophotrochozoa</taxon>
        <taxon>Platyhelminthes</taxon>
        <taxon>Trematoda</taxon>
        <taxon>Digenea</taxon>
        <taxon>Strigeidida</taxon>
        <taxon>Schistosomatoidea</taxon>
        <taxon>Schistosomatidae</taxon>
        <taxon>Schistosoma</taxon>
    </lineage>
</organism>
<accession>G4LZT4</accession>
<dbReference type="RefSeq" id="XP_018646752.1">
    <property type="nucleotide sequence ID" value="XM_018797976.1"/>
</dbReference>
<dbReference type="InParanoid" id="G4LZT4"/>
<protein>
    <submittedName>
        <fullName evidence="2">Smp_204820</fullName>
    </submittedName>
</protein>